<feature type="transmembrane region" description="Helical" evidence="1">
    <location>
        <begin position="191"/>
        <end position="211"/>
    </location>
</feature>
<dbReference type="RefSeq" id="WP_194675019.1">
    <property type="nucleotide sequence ID" value="NZ_JADKRP010000001.1"/>
</dbReference>
<dbReference type="SUPFAM" id="SSF48317">
    <property type="entry name" value="Acid phosphatase/Vanadium-dependent haloperoxidase"/>
    <property type="match status" value="1"/>
</dbReference>
<feature type="transmembrane region" description="Helical" evidence="1">
    <location>
        <begin position="61"/>
        <end position="85"/>
    </location>
</feature>
<evidence type="ECO:0000256" key="1">
    <source>
        <dbReference type="SAM" id="Phobius"/>
    </source>
</evidence>
<dbReference type="Proteomes" id="UP000634579">
    <property type="component" value="Unassembled WGS sequence"/>
</dbReference>
<dbReference type="SMART" id="SM00014">
    <property type="entry name" value="acidPPc"/>
    <property type="match status" value="1"/>
</dbReference>
<sequence>MNDTPGRRPLAPLDPADQGVEGELRRDRFLGARDLTRWATPVGRILARVVQRIMRVLGPHAALVITLLVGLVLAFGLAAIAAQVYDNVTDADGVAGLDKPLLAFMIGIRTPWLNEAATAYTDVAGVVIMPIIAVVTMLFLAIRRRSWTPIILVLAAGGGSLLLTIAGKDIVGRARPDLADAVPPYETSPSFPSGHTLNAVAIAGILAYLLLLRQHRRLTRVLSIAVAVVFAVTIGISRVYLGHHWFTDVLAAFFLSGAWLALVITAHRLYLTARRPEPVQAGNGSDGA</sequence>
<dbReference type="PANTHER" id="PTHR14969">
    <property type="entry name" value="SPHINGOSINE-1-PHOSPHATE PHOSPHOHYDROLASE"/>
    <property type="match status" value="1"/>
</dbReference>
<proteinExistence type="predicted"/>
<evidence type="ECO:0000259" key="2">
    <source>
        <dbReference type="SMART" id="SM00014"/>
    </source>
</evidence>
<evidence type="ECO:0000313" key="3">
    <source>
        <dbReference type="EMBL" id="MBF4631143.1"/>
    </source>
</evidence>
<keyword evidence="1" id="KW-0812">Transmembrane</keyword>
<dbReference type="Gene3D" id="1.20.144.10">
    <property type="entry name" value="Phosphatidic acid phosphatase type 2/haloperoxidase"/>
    <property type="match status" value="2"/>
</dbReference>
<feature type="transmembrane region" description="Helical" evidence="1">
    <location>
        <begin position="249"/>
        <end position="271"/>
    </location>
</feature>
<keyword evidence="1" id="KW-0472">Membrane</keyword>
<keyword evidence="4" id="KW-1185">Reference proteome</keyword>
<dbReference type="CDD" id="cd03392">
    <property type="entry name" value="PAP2_like_2"/>
    <property type="match status" value="1"/>
</dbReference>
<accession>A0A8I0V9A6</accession>
<feature type="transmembrane region" description="Helical" evidence="1">
    <location>
        <begin position="149"/>
        <end position="171"/>
    </location>
</feature>
<feature type="domain" description="Phosphatidic acid phosphatase type 2/haloperoxidase" evidence="2">
    <location>
        <begin position="150"/>
        <end position="264"/>
    </location>
</feature>
<dbReference type="EMBL" id="JADKRP010000001">
    <property type="protein sequence ID" value="MBF4631143.1"/>
    <property type="molecule type" value="Genomic_DNA"/>
</dbReference>
<dbReference type="AlphaFoldDB" id="A0A8I0V9A6"/>
<protein>
    <submittedName>
        <fullName evidence="3">Phosphatase PAP2 family protein</fullName>
    </submittedName>
</protein>
<reference evidence="3 4" key="1">
    <citation type="submission" date="2020-10" db="EMBL/GenBank/DDBJ databases">
        <title>Draft genome sequences of plant-associated actinobacteria.</title>
        <authorList>
            <person name="Tarlachkov S.V."/>
            <person name="Starodumova I.P."/>
            <person name="Dorofeeva L.V."/>
            <person name="Prisyazhnaya N.V."/>
            <person name="Roubtsova T.V."/>
            <person name="Chizhov V.N."/>
            <person name="Nadler S.A."/>
            <person name="Subbotin S.A."/>
            <person name="Evtushenko L.I."/>
        </authorList>
    </citation>
    <scope>NUCLEOTIDE SEQUENCE [LARGE SCALE GENOMIC DNA]</scope>
    <source>
        <strain evidence="3 4">VKM Ac-2886</strain>
    </source>
</reference>
<organism evidence="3 4">
    <name type="scientific">Clavibacter phaseoli</name>
    <dbReference type="NCBI Taxonomy" id="1734031"/>
    <lineage>
        <taxon>Bacteria</taxon>
        <taxon>Bacillati</taxon>
        <taxon>Actinomycetota</taxon>
        <taxon>Actinomycetes</taxon>
        <taxon>Micrococcales</taxon>
        <taxon>Microbacteriaceae</taxon>
        <taxon>Clavibacter</taxon>
    </lineage>
</organism>
<dbReference type="PANTHER" id="PTHR14969:SF13">
    <property type="entry name" value="AT30094P"/>
    <property type="match status" value="1"/>
</dbReference>
<name>A0A8I0V9A6_9MICO</name>
<dbReference type="InterPro" id="IPR036938">
    <property type="entry name" value="PAP2/HPO_sf"/>
</dbReference>
<keyword evidence="1" id="KW-1133">Transmembrane helix</keyword>
<evidence type="ECO:0000313" key="4">
    <source>
        <dbReference type="Proteomes" id="UP000634579"/>
    </source>
</evidence>
<feature type="transmembrane region" description="Helical" evidence="1">
    <location>
        <begin position="218"/>
        <end position="237"/>
    </location>
</feature>
<comment type="caution">
    <text evidence="3">The sequence shown here is derived from an EMBL/GenBank/DDBJ whole genome shotgun (WGS) entry which is preliminary data.</text>
</comment>
<feature type="transmembrane region" description="Helical" evidence="1">
    <location>
        <begin position="123"/>
        <end position="142"/>
    </location>
</feature>
<dbReference type="Pfam" id="PF01569">
    <property type="entry name" value="PAP2"/>
    <property type="match status" value="1"/>
</dbReference>
<dbReference type="InterPro" id="IPR000326">
    <property type="entry name" value="PAP2/HPO"/>
</dbReference>
<gene>
    <name evidence="3" type="ORF">ITJ42_07935</name>
</gene>